<protein>
    <submittedName>
        <fullName evidence="6">Colicin V production protein</fullName>
    </submittedName>
</protein>
<dbReference type="Pfam" id="PF02674">
    <property type="entry name" value="Colicin_V"/>
    <property type="match status" value="1"/>
</dbReference>
<sequence length="175" mass="19288">MISLPDISGFNGLDWFIVVVVCVSTLISLWRGFTREALSLAGWVVAFVLANLFASEVSTYLAGVIENITGRYIVAWSLIFLGVLVVSGAIAMGVSRLLKATGLGLLDRLLGTVFGFARGLIIVMALIYLLRELVPPTEQQWVYESRLMPHIDMLMNWSYQMFDKIRSGDVPAVTA</sequence>
<gene>
    <name evidence="6" type="primary">cvpA</name>
    <name evidence="6" type="ORF">GCM10007053_12110</name>
</gene>
<feature type="transmembrane region" description="Helical" evidence="5">
    <location>
        <begin position="37"/>
        <end position="54"/>
    </location>
</feature>
<evidence type="ECO:0000313" key="7">
    <source>
        <dbReference type="Proteomes" id="UP000644693"/>
    </source>
</evidence>
<dbReference type="GO" id="GO:0009403">
    <property type="term" value="P:toxin biosynthetic process"/>
    <property type="evidence" value="ECO:0007669"/>
    <property type="project" value="InterPro"/>
</dbReference>
<accession>A0A919CJN4</accession>
<evidence type="ECO:0000256" key="2">
    <source>
        <dbReference type="ARBA" id="ARBA00022692"/>
    </source>
</evidence>
<evidence type="ECO:0000256" key="4">
    <source>
        <dbReference type="ARBA" id="ARBA00023136"/>
    </source>
</evidence>
<dbReference type="PANTHER" id="PTHR36926:SF1">
    <property type="entry name" value="COLICIN V PRODUCTION PROTEIN"/>
    <property type="match status" value="1"/>
</dbReference>
<dbReference type="InterPro" id="IPR052719">
    <property type="entry name" value="CvpA-like"/>
</dbReference>
<feature type="transmembrane region" description="Helical" evidence="5">
    <location>
        <begin position="109"/>
        <end position="130"/>
    </location>
</feature>
<dbReference type="AlphaFoldDB" id="A0A919CJN4"/>
<keyword evidence="2 5" id="KW-0812">Transmembrane</keyword>
<feature type="transmembrane region" description="Helical" evidence="5">
    <location>
        <begin position="74"/>
        <end position="97"/>
    </location>
</feature>
<keyword evidence="4 5" id="KW-0472">Membrane</keyword>
<dbReference type="InterPro" id="IPR003825">
    <property type="entry name" value="Colicin-V_CvpA"/>
</dbReference>
<dbReference type="PANTHER" id="PTHR36926">
    <property type="entry name" value="COLICIN V PRODUCTION PROTEIN"/>
    <property type="match status" value="1"/>
</dbReference>
<evidence type="ECO:0000313" key="6">
    <source>
        <dbReference type="EMBL" id="GHD30390.1"/>
    </source>
</evidence>
<dbReference type="GO" id="GO:0016020">
    <property type="term" value="C:membrane"/>
    <property type="evidence" value="ECO:0007669"/>
    <property type="project" value="UniProtKB-SubCell"/>
</dbReference>
<evidence type="ECO:0000256" key="1">
    <source>
        <dbReference type="ARBA" id="ARBA00004141"/>
    </source>
</evidence>
<dbReference type="RefSeq" id="WP_189476179.1">
    <property type="nucleotide sequence ID" value="NZ_BMYM01000001.1"/>
</dbReference>
<dbReference type="Proteomes" id="UP000644693">
    <property type="component" value="Unassembled WGS sequence"/>
</dbReference>
<comment type="caution">
    <text evidence="6">The sequence shown here is derived from an EMBL/GenBank/DDBJ whole genome shotgun (WGS) entry which is preliminary data.</text>
</comment>
<feature type="transmembrane region" description="Helical" evidence="5">
    <location>
        <begin position="12"/>
        <end position="30"/>
    </location>
</feature>
<reference evidence="6" key="1">
    <citation type="journal article" date="2014" name="Int. J. Syst. Evol. Microbiol.">
        <title>Complete genome sequence of Corynebacterium casei LMG S-19264T (=DSM 44701T), isolated from a smear-ripened cheese.</title>
        <authorList>
            <consortium name="US DOE Joint Genome Institute (JGI-PGF)"/>
            <person name="Walter F."/>
            <person name="Albersmeier A."/>
            <person name="Kalinowski J."/>
            <person name="Ruckert C."/>
        </authorList>
    </citation>
    <scope>NUCLEOTIDE SEQUENCE</scope>
    <source>
        <strain evidence="6">KCTC 23430</strain>
    </source>
</reference>
<reference evidence="6" key="2">
    <citation type="submission" date="2020-09" db="EMBL/GenBank/DDBJ databases">
        <authorList>
            <person name="Sun Q."/>
            <person name="Kim S."/>
        </authorList>
    </citation>
    <scope>NUCLEOTIDE SEQUENCE</scope>
    <source>
        <strain evidence="6">KCTC 23430</strain>
    </source>
</reference>
<evidence type="ECO:0000256" key="5">
    <source>
        <dbReference type="SAM" id="Phobius"/>
    </source>
</evidence>
<proteinExistence type="predicted"/>
<keyword evidence="7" id="KW-1185">Reference proteome</keyword>
<comment type="subcellular location">
    <subcellularLocation>
        <location evidence="1">Membrane</location>
        <topology evidence="1">Multi-pass membrane protein</topology>
    </subcellularLocation>
</comment>
<evidence type="ECO:0000256" key="3">
    <source>
        <dbReference type="ARBA" id="ARBA00022989"/>
    </source>
</evidence>
<keyword evidence="3 5" id="KW-1133">Transmembrane helix</keyword>
<dbReference type="EMBL" id="BMYM01000001">
    <property type="protein sequence ID" value="GHD30390.1"/>
    <property type="molecule type" value="Genomic_DNA"/>
</dbReference>
<organism evidence="6 7">
    <name type="scientific">Parahalioglobus pacificus</name>
    <dbReference type="NCBI Taxonomy" id="930806"/>
    <lineage>
        <taxon>Bacteria</taxon>
        <taxon>Pseudomonadati</taxon>
        <taxon>Pseudomonadota</taxon>
        <taxon>Gammaproteobacteria</taxon>
        <taxon>Cellvibrionales</taxon>
        <taxon>Halieaceae</taxon>
        <taxon>Parahalioglobus</taxon>
    </lineage>
</organism>
<name>A0A919CJN4_9GAMM</name>